<dbReference type="PROSITE" id="PS50830">
    <property type="entry name" value="TNASE_3"/>
    <property type="match status" value="1"/>
</dbReference>
<evidence type="ECO:0000313" key="4">
    <source>
        <dbReference type="Proteomes" id="UP000500826"/>
    </source>
</evidence>
<keyword evidence="4" id="KW-1185">Reference proteome</keyword>
<dbReference type="SUPFAM" id="SSF50199">
    <property type="entry name" value="Staphylococcal nuclease"/>
    <property type="match status" value="1"/>
</dbReference>
<feature type="signal peptide" evidence="1">
    <location>
        <begin position="1"/>
        <end position="36"/>
    </location>
</feature>
<dbReference type="Proteomes" id="UP000500826">
    <property type="component" value="Chromosome"/>
</dbReference>
<evidence type="ECO:0000256" key="1">
    <source>
        <dbReference type="SAM" id="SignalP"/>
    </source>
</evidence>
<dbReference type="PROSITE" id="PS51257">
    <property type="entry name" value="PROKAR_LIPOPROTEIN"/>
    <property type="match status" value="1"/>
</dbReference>
<dbReference type="Gene3D" id="2.40.50.90">
    <property type="match status" value="1"/>
</dbReference>
<dbReference type="Pfam" id="PF00565">
    <property type="entry name" value="SNase"/>
    <property type="match status" value="1"/>
</dbReference>
<keyword evidence="1" id="KW-0732">Signal</keyword>
<dbReference type="PANTHER" id="PTHR12302">
    <property type="entry name" value="EBNA2 BINDING PROTEIN P100"/>
    <property type="match status" value="1"/>
</dbReference>
<dbReference type="InterPro" id="IPR016071">
    <property type="entry name" value="Staphylococal_nuclease_OB-fold"/>
</dbReference>
<reference evidence="3 4" key="1">
    <citation type="submission" date="2020-05" db="EMBL/GenBank/DDBJ databases">
        <title>Ramlibacter rhizophilus sp. nov., isolated from rhizosphere soil of national flower Mugunghwa from South Korea.</title>
        <authorList>
            <person name="Zheng-Fei Y."/>
            <person name="Huan T."/>
        </authorList>
    </citation>
    <scope>NUCLEOTIDE SEQUENCE [LARGE SCALE GENOMIC DNA]</scope>
    <source>
        <strain evidence="3 4">H242</strain>
    </source>
</reference>
<feature type="chain" id="PRO_5045855359" evidence="1">
    <location>
        <begin position="37"/>
        <end position="177"/>
    </location>
</feature>
<gene>
    <name evidence="3" type="ORF">HK414_02400</name>
</gene>
<accession>A0ABX6P058</accession>
<dbReference type="SMART" id="SM00318">
    <property type="entry name" value="SNc"/>
    <property type="match status" value="1"/>
</dbReference>
<dbReference type="InterPro" id="IPR035437">
    <property type="entry name" value="SNase_OB-fold_sf"/>
</dbReference>
<evidence type="ECO:0000259" key="2">
    <source>
        <dbReference type="PROSITE" id="PS50830"/>
    </source>
</evidence>
<dbReference type="PANTHER" id="PTHR12302:SF26">
    <property type="entry name" value="BLR1266 PROTEIN"/>
    <property type="match status" value="1"/>
</dbReference>
<proteinExistence type="predicted"/>
<feature type="domain" description="TNase-like" evidence="2">
    <location>
        <begin position="38"/>
        <end position="160"/>
    </location>
</feature>
<protein>
    <submittedName>
        <fullName evidence="3">Thermonuclease family protein</fullName>
    </submittedName>
</protein>
<name>A0ABX6P058_9BURK</name>
<organism evidence="3 4">
    <name type="scientific">Ramlibacter terrae</name>
    <dbReference type="NCBI Taxonomy" id="2732511"/>
    <lineage>
        <taxon>Bacteria</taxon>
        <taxon>Pseudomonadati</taxon>
        <taxon>Pseudomonadota</taxon>
        <taxon>Betaproteobacteria</taxon>
        <taxon>Burkholderiales</taxon>
        <taxon>Comamonadaceae</taxon>
        <taxon>Ramlibacter</taxon>
    </lineage>
</organism>
<reference evidence="3 4" key="2">
    <citation type="submission" date="2020-05" db="EMBL/GenBank/DDBJ databases">
        <authorList>
            <person name="Khan S.A."/>
            <person name="Jeon C.O."/>
            <person name="Chun B.H."/>
        </authorList>
    </citation>
    <scope>NUCLEOTIDE SEQUENCE [LARGE SCALE GENOMIC DNA]</scope>
    <source>
        <strain evidence="3 4">H242</strain>
    </source>
</reference>
<sequence>MRWRRTSRGSTISADLRRRLSALLLLVAAACPFAAAAETFRGIVTHVTDGDTLWVRPNGQRETVEIRLLDIDAPEGCQAFGPQAKKALAARVLKQPVVVRTRGRDDYQRTLAQVRHRNEDIGAWLVSEGHAWSTNYKGKPGRYERLEDRARRKGIGLWAGPHAVEPRSFRRSHGRCL</sequence>
<dbReference type="EMBL" id="CP053418">
    <property type="protein sequence ID" value="QJW83433.1"/>
    <property type="molecule type" value="Genomic_DNA"/>
</dbReference>
<evidence type="ECO:0000313" key="3">
    <source>
        <dbReference type="EMBL" id="QJW83433.1"/>
    </source>
</evidence>